<evidence type="ECO:0000313" key="2">
    <source>
        <dbReference type="EMBL" id="RUT13780.1"/>
    </source>
</evidence>
<organism evidence="2 3">
    <name type="scientific">Chroococcidiopsis cubana SAG 39.79</name>
    <dbReference type="NCBI Taxonomy" id="388085"/>
    <lineage>
        <taxon>Bacteria</taxon>
        <taxon>Bacillati</taxon>
        <taxon>Cyanobacteriota</taxon>
        <taxon>Cyanophyceae</taxon>
        <taxon>Chroococcidiopsidales</taxon>
        <taxon>Chroococcidiopsidaceae</taxon>
        <taxon>Chroococcidiopsis</taxon>
    </lineage>
</organism>
<feature type="compositionally biased region" description="Basic and acidic residues" evidence="1">
    <location>
        <begin position="35"/>
        <end position="48"/>
    </location>
</feature>
<accession>A0AB37UQP1</accession>
<feature type="region of interest" description="Disordered" evidence="1">
    <location>
        <begin position="34"/>
        <end position="57"/>
    </location>
</feature>
<proteinExistence type="predicted"/>
<gene>
    <name evidence="2" type="ORF">DSM107010_10550</name>
</gene>
<dbReference type="Proteomes" id="UP000282574">
    <property type="component" value="Unassembled WGS sequence"/>
</dbReference>
<comment type="caution">
    <text evidence="2">The sequence shown here is derived from an EMBL/GenBank/DDBJ whole genome shotgun (WGS) entry which is preliminary data.</text>
</comment>
<evidence type="ECO:0008006" key="4">
    <source>
        <dbReference type="Google" id="ProtNLM"/>
    </source>
</evidence>
<dbReference type="AlphaFoldDB" id="A0AB37UQP1"/>
<keyword evidence="3" id="KW-1185">Reference proteome</keyword>
<protein>
    <recommendedName>
        <fullName evidence="4">DUF2281 domain-containing protein</fullName>
    </recommendedName>
</protein>
<evidence type="ECO:0000256" key="1">
    <source>
        <dbReference type="SAM" id="MobiDB-lite"/>
    </source>
</evidence>
<sequence length="99" mass="11381">MRMTPKEELIQAIERLPDDLVGVLLELLKVLQRQRSPEAARSAPREPEMATVEEAPSRLHRKQGVLVIETGHLHGFDINAFINEVREERFQNQIEQADT</sequence>
<evidence type="ECO:0000313" key="3">
    <source>
        <dbReference type="Proteomes" id="UP000282574"/>
    </source>
</evidence>
<dbReference type="EMBL" id="RSCK01000005">
    <property type="protein sequence ID" value="RUT13780.1"/>
    <property type="molecule type" value="Genomic_DNA"/>
</dbReference>
<reference evidence="2 3" key="1">
    <citation type="journal article" date="2019" name="Genome Biol. Evol.">
        <title>Day and night: Metabolic profiles and evolutionary relationships of six axenic non-marine cyanobacteria.</title>
        <authorList>
            <person name="Will S.E."/>
            <person name="Henke P."/>
            <person name="Boedeker C."/>
            <person name="Huang S."/>
            <person name="Brinkmann H."/>
            <person name="Rohde M."/>
            <person name="Jarek M."/>
            <person name="Friedl T."/>
            <person name="Seufert S."/>
            <person name="Schumacher M."/>
            <person name="Overmann J."/>
            <person name="Neumann-Schaal M."/>
            <person name="Petersen J."/>
        </authorList>
    </citation>
    <scope>NUCLEOTIDE SEQUENCE [LARGE SCALE GENOMIC DNA]</scope>
    <source>
        <strain evidence="2 3">SAG 39.79</strain>
    </source>
</reference>
<name>A0AB37UQP1_9CYAN</name>